<keyword evidence="2" id="KW-0539">Nucleus</keyword>
<dbReference type="OrthoDB" id="75720at2759"/>
<feature type="domain" description="FAM192A/Fyv6 N-terminal" evidence="4">
    <location>
        <begin position="19"/>
        <end position="84"/>
    </location>
</feature>
<organism evidence="5 6">
    <name type="scientific">Sporidiobolus salmonicolor</name>
    <name type="common">Yeast-like fungus</name>
    <name type="synonym">Sporobolomyces salmonicolor</name>
    <dbReference type="NCBI Taxonomy" id="5005"/>
    <lineage>
        <taxon>Eukaryota</taxon>
        <taxon>Fungi</taxon>
        <taxon>Dikarya</taxon>
        <taxon>Basidiomycota</taxon>
        <taxon>Pucciniomycotina</taxon>
        <taxon>Microbotryomycetes</taxon>
        <taxon>Sporidiobolales</taxon>
        <taxon>Sporidiobolaceae</taxon>
        <taxon>Sporobolomyces</taxon>
    </lineage>
</organism>
<evidence type="ECO:0000313" key="6">
    <source>
        <dbReference type="Proteomes" id="UP000243876"/>
    </source>
</evidence>
<evidence type="ECO:0000256" key="3">
    <source>
        <dbReference type="SAM" id="MobiDB-lite"/>
    </source>
</evidence>
<dbReference type="PANTHER" id="PTHR13495:SF0">
    <property type="entry name" value="PSME3-INTERACTING PROTEIN"/>
    <property type="match status" value="1"/>
</dbReference>
<dbReference type="PANTHER" id="PTHR13495">
    <property type="entry name" value="NEFA-INTERACTING NUCLEAR PROTEIN NIP30"/>
    <property type="match status" value="1"/>
</dbReference>
<accession>A0A0D6ESX2</accession>
<comment type="subcellular location">
    <subcellularLocation>
        <location evidence="1">Nucleus</location>
    </subcellularLocation>
</comment>
<feature type="domain" description="FAM192A/Fyv6 N-terminal" evidence="4">
    <location>
        <begin position="128"/>
        <end position="170"/>
    </location>
</feature>
<feature type="compositionally biased region" description="Low complexity" evidence="3">
    <location>
        <begin position="184"/>
        <end position="225"/>
    </location>
</feature>
<dbReference type="Pfam" id="PF10187">
    <property type="entry name" value="FAM192A_Fyv6_N"/>
    <property type="match status" value="2"/>
</dbReference>
<dbReference type="Proteomes" id="UP000243876">
    <property type="component" value="Unassembled WGS sequence"/>
</dbReference>
<feature type="region of interest" description="Disordered" evidence="3">
    <location>
        <begin position="177"/>
        <end position="331"/>
    </location>
</feature>
<feature type="compositionally biased region" description="Low complexity" evidence="3">
    <location>
        <begin position="262"/>
        <end position="272"/>
    </location>
</feature>
<keyword evidence="6" id="KW-1185">Reference proteome</keyword>
<dbReference type="AlphaFoldDB" id="A0A0D6ESX2"/>
<dbReference type="InterPro" id="IPR039845">
    <property type="entry name" value="FAM192A"/>
</dbReference>
<sequence length="331" mass="35130">MSDAPANPSALSSGVASRFVSATALEEAAKKRSEEWKAAYERIGQEPPKEEDAAPYDGRSLWEKLQETKNKKQEAFEEQLKFSTLAILSCLVDPPPCSFLAAEPHLLVAAPLLPLPCSGADPPLFPNRTENHFRALDEDEISFLDSMVEENNDEERERQRQIRDELLSFRKAVTARSTAPVPPALASTLSPSSAPIASSSTPPLASTSGSAAPKPTAAASAASGSHPGVPVSTVKKGRKKSLPGLVLKKKKPSDTKTEGKKPATTTTSAAAVEAKKVEQQAVVPAVAPAGTKRIAESEAADEEDERDGSNSKKRRVVEEEEGSGGEATNEP</sequence>
<feature type="compositionally biased region" description="Low complexity" evidence="3">
    <location>
        <begin position="279"/>
        <end position="289"/>
    </location>
</feature>
<dbReference type="GO" id="GO:0005634">
    <property type="term" value="C:nucleus"/>
    <property type="evidence" value="ECO:0007669"/>
    <property type="project" value="UniProtKB-SubCell"/>
</dbReference>
<evidence type="ECO:0000259" key="4">
    <source>
        <dbReference type="Pfam" id="PF10187"/>
    </source>
</evidence>
<protein>
    <submittedName>
        <fullName evidence="5">SPOSA6832_05105-mRNA-1:cds</fullName>
    </submittedName>
</protein>
<feature type="compositionally biased region" description="Basic residues" evidence="3">
    <location>
        <begin position="235"/>
        <end position="251"/>
    </location>
</feature>
<reference evidence="6" key="1">
    <citation type="submission" date="2015-02" db="EMBL/GenBank/DDBJ databases">
        <authorList>
            <person name="Gon?alves P."/>
        </authorList>
    </citation>
    <scope>NUCLEOTIDE SEQUENCE [LARGE SCALE GENOMIC DNA]</scope>
</reference>
<dbReference type="EMBL" id="CENE01000060">
    <property type="protein sequence ID" value="CEQ43202.1"/>
    <property type="molecule type" value="Genomic_DNA"/>
</dbReference>
<evidence type="ECO:0000313" key="5">
    <source>
        <dbReference type="EMBL" id="CEQ43202.1"/>
    </source>
</evidence>
<evidence type="ECO:0000256" key="1">
    <source>
        <dbReference type="ARBA" id="ARBA00004123"/>
    </source>
</evidence>
<feature type="compositionally biased region" description="Basic and acidic residues" evidence="3">
    <location>
        <begin position="252"/>
        <end position="261"/>
    </location>
</feature>
<name>A0A0D6ESX2_SPOSA</name>
<dbReference type="InterPro" id="IPR019331">
    <property type="entry name" value="FAM192A/Fyv6_N"/>
</dbReference>
<proteinExistence type="predicted"/>
<evidence type="ECO:0000256" key="2">
    <source>
        <dbReference type="ARBA" id="ARBA00023242"/>
    </source>
</evidence>
<gene>
    <name evidence="5" type="primary">SPOSA6832_05105</name>
</gene>